<dbReference type="InterPro" id="IPR003661">
    <property type="entry name" value="HisK_dim/P_dom"/>
</dbReference>
<dbReference type="CDD" id="cd00075">
    <property type="entry name" value="HATPase"/>
    <property type="match status" value="1"/>
</dbReference>
<evidence type="ECO:0000256" key="5">
    <source>
        <dbReference type="ARBA" id="ARBA00022553"/>
    </source>
</evidence>
<evidence type="ECO:0000256" key="7">
    <source>
        <dbReference type="ARBA" id="ARBA00022777"/>
    </source>
</evidence>
<dbReference type="Gene3D" id="1.10.287.130">
    <property type="match status" value="1"/>
</dbReference>
<dbReference type="AlphaFoldDB" id="A0A8J3WH32"/>
<dbReference type="InterPro" id="IPR036097">
    <property type="entry name" value="HisK_dim/P_sf"/>
</dbReference>
<dbReference type="FunFam" id="1.10.287.130:FF:000001">
    <property type="entry name" value="Two-component sensor histidine kinase"/>
    <property type="match status" value="1"/>
</dbReference>
<evidence type="ECO:0000313" key="14">
    <source>
        <dbReference type="Proteomes" id="UP000655044"/>
    </source>
</evidence>
<dbReference type="Pfam" id="PF08448">
    <property type="entry name" value="PAS_4"/>
    <property type="match status" value="1"/>
</dbReference>
<keyword evidence="7" id="KW-0418">Kinase</keyword>
<dbReference type="GO" id="GO:0000155">
    <property type="term" value="F:phosphorelay sensor kinase activity"/>
    <property type="evidence" value="ECO:0007669"/>
    <property type="project" value="InterPro"/>
</dbReference>
<dbReference type="Gene3D" id="3.30.450.20">
    <property type="entry name" value="PAS domain"/>
    <property type="match status" value="2"/>
</dbReference>
<dbReference type="Pfam" id="PF02518">
    <property type="entry name" value="HATPase_c"/>
    <property type="match status" value="1"/>
</dbReference>
<dbReference type="EC" id="2.7.13.3" evidence="4"/>
<gene>
    <name evidence="13" type="ORF">Pro02_58440</name>
</gene>
<accession>A0A8J3WH32</accession>
<evidence type="ECO:0000259" key="11">
    <source>
        <dbReference type="PROSITE" id="PS50109"/>
    </source>
</evidence>
<dbReference type="Gene3D" id="3.30.565.10">
    <property type="entry name" value="Histidine kinase-like ATPase, C-terminal domain"/>
    <property type="match status" value="1"/>
</dbReference>
<name>A0A8J3WH32_PLARO</name>
<dbReference type="FunFam" id="3.30.565.10:FF:000006">
    <property type="entry name" value="Sensor histidine kinase WalK"/>
    <property type="match status" value="1"/>
</dbReference>
<evidence type="ECO:0000256" key="9">
    <source>
        <dbReference type="ARBA" id="ARBA00023136"/>
    </source>
</evidence>
<comment type="cofactor">
    <cofactor evidence="2">
        <name>a divalent metal cation</name>
        <dbReference type="ChEBI" id="CHEBI:60240"/>
    </cofactor>
</comment>
<dbReference type="InterPro" id="IPR035965">
    <property type="entry name" value="PAS-like_dom_sf"/>
</dbReference>
<dbReference type="Pfam" id="PF13185">
    <property type="entry name" value="GAF_2"/>
    <property type="match status" value="1"/>
</dbReference>
<dbReference type="CDD" id="cd00082">
    <property type="entry name" value="HisKA"/>
    <property type="match status" value="1"/>
</dbReference>
<keyword evidence="8" id="KW-0902">Two-component regulatory system</keyword>
<dbReference type="CDD" id="cd00130">
    <property type="entry name" value="PAS"/>
    <property type="match status" value="2"/>
</dbReference>
<dbReference type="InterPro" id="IPR050736">
    <property type="entry name" value="Sensor_HK_Regulatory"/>
</dbReference>
<proteinExistence type="predicted"/>
<dbReference type="PROSITE" id="PS50109">
    <property type="entry name" value="HIS_KIN"/>
    <property type="match status" value="1"/>
</dbReference>
<dbReference type="InterPro" id="IPR013656">
    <property type="entry name" value="PAS_4"/>
</dbReference>
<dbReference type="SMART" id="SM00065">
    <property type="entry name" value="GAF"/>
    <property type="match status" value="1"/>
</dbReference>
<dbReference type="GO" id="GO:0005509">
    <property type="term" value="F:calcium ion binding"/>
    <property type="evidence" value="ECO:0007669"/>
    <property type="project" value="UniProtKB-ARBA"/>
</dbReference>
<protein>
    <recommendedName>
        <fullName evidence="4">histidine kinase</fullName>
        <ecNumber evidence="4">2.7.13.3</ecNumber>
    </recommendedName>
</protein>
<dbReference type="Pfam" id="PF00512">
    <property type="entry name" value="HisKA"/>
    <property type="match status" value="1"/>
</dbReference>
<dbReference type="InterPro" id="IPR013655">
    <property type="entry name" value="PAS_fold_3"/>
</dbReference>
<dbReference type="InterPro" id="IPR001610">
    <property type="entry name" value="PAC"/>
</dbReference>
<evidence type="ECO:0000256" key="8">
    <source>
        <dbReference type="ARBA" id="ARBA00023012"/>
    </source>
</evidence>
<keyword evidence="6" id="KW-0808">Transferase</keyword>
<feature type="domain" description="PAC" evidence="12">
    <location>
        <begin position="421"/>
        <end position="471"/>
    </location>
</feature>
<dbReference type="SMART" id="SM00086">
    <property type="entry name" value="PAC"/>
    <property type="match status" value="2"/>
</dbReference>
<dbReference type="SUPFAM" id="SSF55781">
    <property type="entry name" value="GAF domain-like"/>
    <property type="match status" value="1"/>
</dbReference>
<dbReference type="SMART" id="SM00387">
    <property type="entry name" value="HATPase_c"/>
    <property type="match status" value="1"/>
</dbReference>
<dbReference type="Pfam" id="PF08447">
    <property type="entry name" value="PAS_3"/>
    <property type="match status" value="1"/>
</dbReference>
<dbReference type="InterPro" id="IPR004358">
    <property type="entry name" value="Sig_transdc_His_kin-like_C"/>
</dbReference>
<comment type="caution">
    <text evidence="13">The sequence shown here is derived from an EMBL/GenBank/DDBJ whole genome shotgun (WGS) entry which is preliminary data.</text>
</comment>
<dbReference type="SMART" id="SM00388">
    <property type="entry name" value="HisKA"/>
    <property type="match status" value="1"/>
</dbReference>
<evidence type="ECO:0000256" key="3">
    <source>
        <dbReference type="ARBA" id="ARBA00004236"/>
    </source>
</evidence>
<dbReference type="EMBL" id="BOOI01000060">
    <property type="protein sequence ID" value="GIH87436.1"/>
    <property type="molecule type" value="Genomic_DNA"/>
</dbReference>
<evidence type="ECO:0000256" key="4">
    <source>
        <dbReference type="ARBA" id="ARBA00012438"/>
    </source>
</evidence>
<comment type="catalytic activity">
    <reaction evidence="1">
        <text>ATP + protein L-histidine = ADP + protein N-phospho-L-histidine.</text>
        <dbReference type="EC" id="2.7.13.3"/>
    </reaction>
</comment>
<sequence>MSVMGTQSEQDDDRPLDSSGPRAPVGQPDPAALTRMPPERQQTFLATLLDSLASGVVACDAEGDVVVFNQSMRQVRPYIPGLHIRDIAVAFHLYAADGHTPLQPRQVPLARALAGERIDGEQVIVHPPGRHPRRFAVTGRPIDTPDGQRLGALVVLDDITEVHRAGVLAAAQHAVAQALADAVSAEQAAVAVVAAVTEALGWSYGEYWQVSADQAAIVRIGSWTAPRRDLSAFLVSRPERMRPGQGVAGITWAGGRAMWISDLADDPRAIISKPQALQAGLRAAIGLPVRSGHQILGVLTFFTDTVQPADDDLTMLLDGVCAHVGRYVERRRAEELAVALATSRRHFEQVIAQITDNVWTAEVTPGGSTRSVYQSQNAAPLFGRPLPEGADLAEVMARRVHSDDQPAYAAFTQALGRGERAEIECRIRGLDEVTRWIWIRATPRRDGDRLFIDGISTDVTERHRLAEQREHLLAQQQQQVRKLREMDRMKDELMAMVTHELRNPIGAIRGYAEMLADDADLTPDQQTFVDVIDRKSAQLQRLVEDLLDLARLDSGQLSIDIRPMDLAQLIRQTLEDHRPAAQAKHLTLTAELPERLPLRADPLRLRQVLDNLLSNAIKYTPEKGAVTLTAGPVTGDDSEDRGRAPCAMAVLTIADTGIGIPPEQYEHLFSRFFRASTAKDAGIKGTGLGLAIVRAIVTAHGGTVTAAPRTGGGTVFTVALPVEPSARPS</sequence>
<organism evidence="13 14">
    <name type="scientific">Planobispora rosea</name>
    <dbReference type="NCBI Taxonomy" id="35762"/>
    <lineage>
        <taxon>Bacteria</taxon>
        <taxon>Bacillati</taxon>
        <taxon>Actinomycetota</taxon>
        <taxon>Actinomycetes</taxon>
        <taxon>Streptosporangiales</taxon>
        <taxon>Streptosporangiaceae</taxon>
        <taxon>Planobispora</taxon>
    </lineage>
</organism>
<evidence type="ECO:0000256" key="10">
    <source>
        <dbReference type="SAM" id="MobiDB-lite"/>
    </source>
</evidence>
<reference evidence="13" key="1">
    <citation type="submission" date="2021-01" db="EMBL/GenBank/DDBJ databases">
        <title>Whole genome shotgun sequence of Planobispora rosea NBRC 15558.</title>
        <authorList>
            <person name="Komaki H."/>
            <person name="Tamura T."/>
        </authorList>
    </citation>
    <scope>NUCLEOTIDE SEQUENCE</scope>
    <source>
        <strain evidence="13">NBRC 15558</strain>
    </source>
</reference>
<dbReference type="SUPFAM" id="SSF47384">
    <property type="entry name" value="Homodimeric domain of signal transducing histidine kinase"/>
    <property type="match status" value="1"/>
</dbReference>
<dbReference type="Proteomes" id="UP000655044">
    <property type="component" value="Unassembled WGS sequence"/>
</dbReference>
<dbReference type="PROSITE" id="PS50113">
    <property type="entry name" value="PAC"/>
    <property type="match status" value="1"/>
</dbReference>
<evidence type="ECO:0000256" key="2">
    <source>
        <dbReference type="ARBA" id="ARBA00001968"/>
    </source>
</evidence>
<dbReference type="Gene3D" id="3.30.450.40">
    <property type="match status" value="1"/>
</dbReference>
<keyword evidence="9" id="KW-0472">Membrane</keyword>
<comment type="subcellular location">
    <subcellularLocation>
        <location evidence="3">Cell membrane</location>
    </subcellularLocation>
</comment>
<evidence type="ECO:0000259" key="12">
    <source>
        <dbReference type="PROSITE" id="PS50113"/>
    </source>
</evidence>
<dbReference type="InterPro" id="IPR005467">
    <property type="entry name" value="His_kinase_dom"/>
</dbReference>
<dbReference type="PRINTS" id="PR00344">
    <property type="entry name" value="BCTRLSENSOR"/>
</dbReference>
<dbReference type="InterPro" id="IPR036890">
    <property type="entry name" value="HATPase_C_sf"/>
</dbReference>
<keyword evidence="5" id="KW-0597">Phosphoprotein</keyword>
<dbReference type="SUPFAM" id="SSF55785">
    <property type="entry name" value="PYP-like sensor domain (PAS domain)"/>
    <property type="match status" value="2"/>
</dbReference>
<dbReference type="InterPro" id="IPR000014">
    <property type="entry name" value="PAS"/>
</dbReference>
<dbReference type="PANTHER" id="PTHR43711:SF1">
    <property type="entry name" value="HISTIDINE KINASE 1"/>
    <property type="match status" value="1"/>
</dbReference>
<dbReference type="InterPro" id="IPR000700">
    <property type="entry name" value="PAS-assoc_C"/>
</dbReference>
<evidence type="ECO:0000256" key="1">
    <source>
        <dbReference type="ARBA" id="ARBA00000085"/>
    </source>
</evidence>
<feature type="domain" description="Histidine kinase" evidence="11">
    <location>
        <begin position="496"/>
        <end position="724"/>
    </location>
</feature>
<evidence type="ECO:0000313" key="13">
    <source>
        <dbReference type="EMBL" id="GIH87436.1"/>
    </source>
</evidence>
<dbReference type="InterPro" id="IPR029016">
    <property type="entry name" value="GAF-like_dom_sf"/>
</dbReference>
<dbReference type="SUPFAM" id="SSF55874">
    <property type="entry name" value="ATPase domain of HSP90 chaperone/DNA topoisomerase II/histidine kinase"/>
    <property type="match status" value="1"/>
</dbReference>
<dbReference type="OrthoDB" id="9757990at2"/>
<dbReference type="InterPro" id="IPR003594">
    <property type="entry name" value="HATPase_dom"/>
</dbReference>
<feature type="region of interest" description="Disordered" evidence="10">
    <location>
        <begin position="1"/>
        <end position="35"/>
    </location>
</feature>
<dbReference type="InterPro" id="IPR003018">
    <property type="entry name" value="GAF"/>
</dbReference>
<dbReference type="PANTHER" id="PTHR43711">
    <property type="entry name" value="TWO-COMPONENT HISTIDINE KINASE"/>
    <property type="match status" value="1"/>
</dbReference>
<evidence type="ECO:0000256" key="6">
    <source>
        <dbReference type="ARBA" id="ARBA00022679"/>
    </source>
</evidence>
<keyword evidence="14" id="KW-1185">Reference proteome</keyword>
<dbReference type="GO" id="GO:0005886">
    <property type="term" value="C:plasma membrane"/>
    <property type="evidence" value="ECO:0007669"/>
    <property type="project" value="UniProtKB-SubCell"/>
</dbReference>